<comment type="caution">
    <text evidence="4">The sequence shown here is derived from an EMBL/GenBank/DDBJ whole genome shotgun (WGS) entry which is preliminary data.</text>
</comment>
<dbReference type="InterPro" id="IPR023631">
    <property type="entry name" value="Amidase_dom"/>
</dbReference>
<evidence type="ECO:0000256" key="2">
    <source>
        <dbReference type="SAM" id="MobiDB-lite"/>
    </source>
</evidence>
<dbReference type="Proteomes" id="UP001143474">
    <property type="component" value="Unassembled WGS sequence"/>
</dbReference>
<organism evidence="4 5">
    <name type="scientific">Streptosporangium carneum</name>
    <dbReference type="NCBI Taxonomy" id="47481"/>
    <lineage>
        <taxon>Bacteria</taxon>
        <taxon>Bacillati</taxon>
        <taxon>Actinomycetota</taxon>
        <taxon>Actinomycetes</taxon>
        <taxon>Streptosporangiales</taxon>
        <taxon>Streptosporangiaceae</taxon>
        <taxon>Streptosporangium</taxon>
    </lineage>
</organism>
<reference evidence="4" key="2">
    <citation type="submission" date="2023-01" db="EMBL/GenBank/DDBJ databases">
        <authorList>
            <person name="Sun Q."/>
            <person name="Evtushenko L."/>
        </authorList>
    </citation>
    <scope>NUCLEOTIDE SEQUENCE</scope>
    <source>
        <strain evidence="4">VKM Ac-2007</strain>
    </source>
</reference>
<dbReference type="GO" id="GO:0003824">
    <property type="term" value="F:catalytic activity"/>
    <property type="evidence" value="ECO:0007669"/>
    <property type="project" value="InterPro"/>
</dbReference>
<dbReference type="InterPro" id="IPR036928">
    <property type="entry name" value="AS_sf"/>
</dbReference>
<protein>
    <submittedName>
        <fullName evidence="4">Amidase AmiB2</fullName>
    </submittedName>
</protein>
<keyword evidence="5" id="KW-1185">Reference proteome</keyword>
<dbReference type="Pfam" id="PF01425">
    <property type="entry name" value="Amidase"/>
    <property type="match status" value="1"/>
</dbReference>
<evidence type="ECO:0000259" key="3">
    <source>
        <dbReference type="Pfam" id="PF01425"/>
    </source>
</evidence>
<dbReference type="EMBL" id="BSEV01000008">
    <property type="protein sequence ID" value="GLK10656.1"/>
    <property type="molecule type" value="Genomic_DNA"/>
</dbReference>
<proteinExistence type="inferred from homology"/>
<dbReference type="InterPro" id="IPR000120">
    <property type="entry name" value="Amidase"/>
</dbReference>
<name>A0A9W6I3B6_9ACTN</name>
<evidence type="ECO:0000256" key="1">
    <source>
        <dbReference type="ARBA" id="ARBA00009199"/>
    </source>
</evidence>
<evidence type="ECO:0000313" key="5">
    <source>
        <dbReference type="Proteomes" id="UP001143474"/>
    </source>
</evidence>
<accession>A0A9W6I3B6</accession>
<dbReference type="Gene3D" id="3.90.1300.10">
    <property type="entry name" value="Amidase signature (AS) domain"/>
    <property type="match status" value="1"/>
</dbReference>
<dbReference type="SUPFAM" id="SSF75304">
    <property type="entry name" value="Amidase signature (AS) enzymes"/>
    <property type="match status" value="1"/>
</dbReference>
<sequence length="490" mass="51165">MRREKLPLTHSPDHTRFMSWVGKSAAEIAEAVRQGKATAPSVVEEHLQVIAERDGRIGAFRRVRAERALAEARTVQEREDLAGLPLAGVPVAIKDNVAVRGEAARNGSAATPSAAATEDHPVVARLRAAGAVVVGITNVPELSLAGFCDSVYSVTRNPWDPRRTPGGSSGGSAAAVAAGMVPLAHGTDGLGSLRIPAACCGIVSIKPGQKVVPPPEQDWYGMSENGPLATTVTDLALALAVMAGDMSLAPPAGNGTGSPGHLEFSGDVGDRPGGLVPSGPTGLRIAVAATPLPSGFTVDPEFQRAAVEAAHTLGGVGHTVVEHDARLPGWLGSAAIATWLACALRDVRGLDPRRLERRTRSLARAGRLLARIGMTGSTGRDRWRAHAADHWFGDADVLVTPTLADVPPPAERWGRRGLLKNMRVNVTYAPATAAWNMAGWPAMSVPYGWHSTGMPIGVQLVAPPGGESRLLALALQLEAAHPWLRHAPLG</sequence>
<dbReference type="PANTHER" id="PTHR11895">
    <property type="entry name" value="TRANSAMIDASE"/>
    <property type="match status" value="1"/>
</dbReference>
<feature type="region of interest" description="Disordered" evidence="2">
    <location>
        <begin position="250"/>
        <end position="275"/>
    </location>
</feature>
<evidence type="ECO:0000313" key="4">
    <source>
        <dbReference type="EMBL" id="GLK10656.1"/>
    </source>
</evidence>
<comment type="similarity">
    <text evidence="1">Belongs to the amidase family.</text>
</comment>
<feature type="domain" description="Amidase" evidence="3">
    <location>
        <begin position="42"/>
        <end position="471"/>
    </location>
</feature>
<dbReference type="AlphaFoldDB" id="A0A9W6I3B6"/>
<gene>
    <name evidence="4" type="primary">amiB2</name>
    <name evidence="4" type="ORF">GCM10017600_40620</name>
</gene>
<reference evidence="4" key="1">
    <citation type="journal article" date="2014" name="Int. J. Syst. Evol. Microbiol.">
        <title>Complete genome sequence of Corynebacterium casei LMG S-19264T (=DSM 44701T), isolated from a smear-ripened cheese.</title>
        <authorList>
            <consortium name="US DOE Joint Genome Institute (JGI-PGF)"/>
            <person name="Walter F."/>
            <person name="Albersmeier A."/>
            <person name="Kalinowski J."/>
            <person name="Ruckert C."/>
        </authorList>
    </citation>
    <scope>NUCLEOTIDE SEQUENCE</scope>
    <source>
        <strain evidence="4">VKM Ac-2007</strain>
    </source>
</reference>
<dbReference type="PANTHER" id="PTHR11895:SF7">
    <property type="entry name" value="GLUTAMYL-TRNA(GLN) AMIDOTRANSFERASE SUBUNIT A, MITOCHONDRIAL"/>
    <property type="match status" value="1"/>
</dbReference>